<dbReference type="GO" id="GO:0046872">
    <property type="term" value="F:metal ion binding"/>
    <property type="evidence" value="ECO:0007669"/>
    <property type="project" value="UniProtKB-KW"/>
</dbReference>
<feature type="compositionally biased region" description="Polar residues" evidence="14">
    <location>
        <begin position="115"/>
        <end position="124"/>
    </location>
</feature>
<dbReference type="Pfam" id="PF02732">
    <property type="entry name" value="ERCC4"/>
    <property type="match status" value="1"/>
</dbReference>
<evidence type="ECO:0000256" key="2">
    <source>
        <dbReference type="ARBA" id="ARBA00004123"/>
    </source>
</evidence>
<keyword evidence="11" id="KW-0234">DNA repair</keyword>
<evidence type="ECO:0000256" key="13">
    <source>
        <dbReference type="ARBA" id="ARBA00023254"/>
    </source>
</evidence>
<keyword evidence="6" id="KW-0255">Endonuclease</keyword>
<dbReference type="InterPro" id="IPR006166">
    <property type="entry name" value="ERCC4_domain"/>
</dbReference>
<dbReference type="GO" id="GO:0031573">
    <property type="term" value="P:mitotic intra-S DNA damage checkpoint signaling"/>
    <property type="evidence" value="ECO:0007669"/>
    <property type="project" value="TreeGrafter"/>
</dbReference>
<proteinExistence type="inferred from homology"/>
<dbReference type="PANTHER" id="PTHR21077">
    <property type="entry name" value="EME1 PROTEIN"/>
    <property type="match status" value="1"/>
</dbReference>
<dbReference type="GO" id="GO:0000712">
    <property type="term" value="P:resolution of meiotic recombination intermediates"/>
    <property type="evidence" value="ECO:0007669"/>
    <property type="project" value="TreeGrafter"/>
</dbReference>
<reference evidence="16" key="1">
    <citation type="submission" date="2020-01" db="EMBL/GenBank/DDBJ databases">
        <title>Genome Sequencing of Three Apophysomyces-Like Fungal Strains Confirms a Novel Fungal Genus in the Mucoromycota with divergent Burkholderia-like Endosymbiotic Bacteria.</title>
        <authorList>
            <person name="Stajich J.E."/>
            <person name="Macias A.M."/>
            <person name="Carter-House D."/>
            <person name="Lovett B."/>
            <person name="Kasson L.R."/>
            <person name="Berry K."/>
            <person name="Grigoriev I."/>
            <person name="Chang Y."/>
            <person name="Spatafora J."/>
            <person name="Kasson M.T."/>
        </authorList>
    </citation>
    <scope>NUCLEOTIDE SEQUENCE</scope>
    <source>
        <strain evidence="16">NRRL A-21654</strain>
    </source>
</reference>
<feature type="compositionally biased region" description="Basic and acidic residues" evidence="14">
    <location>
        <begin position="211"/>
        <end position="240"/>
    </location>
</feature>
<dbReference type="GO" id="GO:0006302">
    <property type="term" value="P:double-strand break repair"/>
    <property type="evidence" value="ECO:0007669"/>
    <property type="project" value="TreeGrafter"/>
</dbReference>
<dbReference type="PANTHER" id="PTHR21077:SF5">
    <property type="entry name" value="CROSSOVER JUNCTION ENDONUCLEASE MMS4"/>
    <property type="match status" value="1"/>
</dbReference>
<feature type="region of interest" description="Disordered" evidence="14">
    <location>
        <begin position="397"/>
        <end position="427"/>
    </location>
</feature>
<evidence type="ECO:0000256" key="9">
    <source>
        <dbReference type="ARBA" id="ARBA00022842"/>
    </source>
</evidence>
<keyword evidence="13" id="KW-0469">Meiosis</keyword>
<sequence length="565" mass="64826">MNQNDLEQMTQQVYELCSSRRLSEIRIDLQKTNSVEVTLERIWEGGFLEGTIRDPSLKTHIILDSDDEVEVEDLTTSLSLRQRSPSPWDMTATEHTVASPSPARRRSPTPIPMNTYDSDNDSLPSASQLMNKIYSAEPHKASSQPSSAIIFLDDSDGDAPIPSPPRPSSAKIDMDYLKQWDDIEIDLSTDTVPEQRSISEPPKKGNSRSQQIREEKARLRQEQQEQKKREREQKKAEKERKKLLEQANKLRNNRQEMLAEMIVDVDTDFAESSHGQLLRESLIAKDAKFNVIKEPLPYTIAWRRICSAEWDDDSQSFIPCDRRIKEESYVLVFMDMKKMCELIDIRSLDTFMDEVKMKAANKQVILMLEGLEEYYKARQRVIRRRFESTVLSSLQEADSSDAGSSNRKRPRKGTISTLAESGPSREMTEETLTYLQVVKDIMLLPTENEEKTVDWILNLTMDMGHALYNSNRCGADATDTWFKMLQEIQLCTPSVAKSITETHGSLQSLFREYESMADIKEAEELLADIQVERNAVSNRDRTVNKAMSKKIYTIFMTDDPTHVIA</sequence>
<comment type="caution">
    <text evidence="16">The sequence shown here is derived from an EMBL/GenBank/DDBJ whole genome shotgun (WGS) entry which is preliminary data.</text>
</comment>
<keyword evidence="17" id="KW-1185">Reference proteome</keyword>
<keyword evidence="7" id="KW-0227">DNA damage</keyword>
<protein>
    <submittedName>
        <fullName evidence="16">Putative monocarboxylate transporter mch1</fullName>
    </submittedName>
</protein>
<comment type="similarity">
    <text evidence="3">Belongs to the EME1/MMS4 family.</text>
</comment>
<evidence type="ECO:0000256" key="8">
    <source>
        <dbReference type="ARBA" id="ARBA00022801"/>
    </source>
</evidence>
<keyword evidence="10" id="KW-0233">DNA recombination</keyword>
<dbReference type="Gene3D" id="3.40.50.10130">
    <property type="match status" value="1"/>
</dbReference>
<evidence type="ECO:0000259" key="15">
    <source>
        <dbReference type="SMART" id="SM00891"/>
    </source>
</evidence>
<evidence type="ECO:0000313" key="17">
    <source>
        <dbReference type="Proteomes" id="UP000605846"/>
    </source>
</evidence>
<keyword evidence="4" id="KW-0540">Nuclease</keyword>
<accession>A0A8H7ENM0</accession>
<dbReference type="SMART" id="SM00891">
    <property type="entry name" value="ERCC4"/>
    <property type="match status" value="1"/>
</dbReference>
<dbReference type="OrthoDB" id="343092at2759"/>
<dbReference type="GO" id="GO:0008821">
    <property type="term" value="F:crossover junction DNA endonuclease activity"/>
    <property type="evidence" value="ECO:0007669"/>
    <property type="project" value="TreeGrafter"/>
</dbReference>
<dbReference type="AlphaFoldDB" id="A0A8H7ENM0"/>
<dbReference type="Gene3D" id="1.10.8.10">
    <property type="entry name" value="DNA helicase RuvA subunit, C-terminal domain"/>
    <property type="match status" value="1"/>
</dbReference>
<dbReference type="EMBL" id="JABAYA010000086">
    <property type="protein sequence ID" value="KAF7725982.1"/>
    <property type="molecule type" value="Genomic_DNA"/>
</dbReference>
<keyword evidence="8" id="KW-0378">Hydrolase</keyword>
<evidence type="ECO:0000256" key="4">
    <source>
        <dbReference type="ARBA" id="ARBA00022722"/>
    </source>
</evidence>
<comment type="cofactor">
    <cofactor evidence="1">
        <name>Mg(2+)</name>
        <dbReference type="ChEBI" id="CHEBI:18420"/>
    </cofactor>
</comment>
<dbReference type="GO" id="GO:0005634">
    <property type="term" value="C:nucleus"/>
    <property type="evidence" value="ECO:0007669"/>
    <property type="project" value="UniProtKB-SubCell"/>
</dbReference>
<comment type="subcellular location">
    <subcellularLocation>
        <location evidence="2">Nucleus</location>
    </subcellularLocation>
</comment>
<feature type="compositionally biased region" description="Polar residues" evidence="14">
    <location>
        <begin position="189"/>
        <end position="198"/>
    </location>
</feature>
<evidence type="ECO:0000256" key="11">
    <source>
        <dbReference type="ARBA" id="ARBA00023204"/>
    </source>
</evidence>
<dbReference type="GO" id="GO:0031297">
    <property type="term" value="P:replication fork processing"/>
    <property type="evidence" value="ECO:0007669"/>
    <property type="project" value="TreeGrafter"/>
</dbReference>
<evidence type="ECO:0000256" key="10">
    <source>
        <dbReference type="ARBA" id="ARBA00023172"/>
    </source>
</evidence>
<feature type="region of interest" description="Disordered" evidence="14">
    <location>
        <begin position="189"/>
        <end position="240"/>
    </location>
</feature>
<dbReference type="Gene3D" id="1.10.150.670">
    <property type="entry name" value="Crossover junction endonuclease EME1, DNA-binding domain"/>
    <property type="match status" value="1"/>
</dbReference>
<evidence type="ECO:0000256" key="3">
    <source>
        <dbReference type="ARBA" id="ARBA00005313"/>
    </source>
</evidence>
<organism evidence="16 17">
    <name type="scientific">Apophysomyces ossiformis</name>
    <dbReference type="NCBI Taxonomy" id="679940"/>
    <lineage>
        <taxon>Eukaryota</taxon>
        <taxon>Fungi</taxon>
        <taxon>Fungi incertae sedis</taxon>
        <taxon>Mucoromycota</taxon>
        <taxon>Mucoromycotina</taxon>
        <taxon>Mucoromycetes</taxon>
        <taxon>Mucorales</taxon>
        <taxon>Mucorineae</taxon>
        <taxon>Mucoraceae</taxon>
        <taxon>Apophysomyces</taxon>
    </lineage>
</organism>
<evidence type="ECO:0000256" key="12">
    <source>
        <dbReference type="ARBA" id="ARBA00023242"/>
    </source>
</evidence>
<feature type="region of interest" description="Disordered" evidence="14">
    <location>
        <begin position="150"/>
        <end position="171"/>
    </location>
</feature>
<dbReference type="Proteomes" id="UP000605846">
    <property type="component" value="Unassembled WGS sequence"/>
</dbReference>
<feature type="domain" description="ERCC4" evidence="15">
    <location>
        <begin position="262"/>
        <end position="514"/>
    </location>
</feature>
<keyword evidence="12" id="KW-0539">Nucleus</keyword>
<evidence type="ECO:0000256" key="5">
    <source>
        <dbReference type="ARBA" id="ARBA00022723"/>
    </source>
</evidence>
<feature type="region of interest" description="Disordered" evidence="14">
    <location>
        <begin position="77"/>
        <end position="124"/>
    </location>
</feature>
<dbReference type="InterPro" id="IPR042530">
    <property type="entry name" value="EME1/EME2_C"/>
</dbReference>
<evidence type="ECO:0000256" key="14">
    <source>
        <dbReference type="SAM" id="MobiDB-lite"/>
    </source>
</evidence>
<gene>
    <name evidence="16" type="primary">MCH1</name>
    <name evidence="16" type="ORF">EC973_009128</name>
</gene>
<evidence type="ECO:0000256" key="1">
    <source>
        <dbReference type="ARBA" id="ARBA00001946"/>
    </source>
</evidence>
<dbReference type="GO" id="GO:0003677">
    <property type="term" value="F:DNA binding"/>
    <property type="evidence" value="ECO:0007669"/>
    <property type="project" value="InterPro"/>
</dbReference>
<dbReference type="GO" id="GO:0048476">
    <property type="term" value="C:Holliday junction resolvase complex"/>
    <property type="evidence" value="ECO:0007669"/>
    <property type="project" value="InterPro"/>
</dbReference>
<evidence type="ECO:0000256" key="6">
    <source>
        <dbReference type="ARBA" id="ARBA00022759"/>
    </source>
</evidence>
<keyword evidence="9" id="KW-0460">Magnesium</keyword>
<dbReference type="Pfam" id="PF21292">
    <property type="entry name" value="EME1-MUS81_C"/>
    <property type="match status" value="1"/>
</dbReference>
<keyword evidence="5" id="KW-0479">Metal-binding</keyword>
<dbReference type="InterPro" id="IPR033310">
    <property type="entry name" value="Mms4/EME1/EME2"/>
</dbReference>
<evidence type="ECO:0000256" key="7">
    <source>
        <dbReference type="ARBA" id="ARBA00022763"/>
    </source>
</evidence>
<name>A0A8H7ENM0_9FUNG</name>
<evidence type="ECO:0000313" key="16">
    <source>
        <dbReference type="EMBL" id="KAF7725982.1"/>
    </source>
</evidence>